<evidence type="ECO:0000313" key="4">
    <source>
        <dbReference type="EMBL" id="MBC3888116.1"/>
    </source>
</evidence>
<dbReference type="PRINTS" id="PR00081">
    <property type="entry name" value="GDHRDH"/>
</dbReference>
<dbReference type="Gene3D" id="3.40.50.720">
    <property type="entry name" value="NAD(P)-binding Rossmann-like Domain"/>
    <property type="match status" value="1"/>
</dbReference>
<dbReference type="Proteomes" id="UP000616595">
    <property type="component" value="Unassembled WGS sequence"/>
</dbReference>
<evidence type="ECO:0000256" key="1">
    <source>
        <dbReference type="ARBA" id="ARBA00006484"/>
    </source>
</evidence>
<evidence type="ECO:0000313" key="5">
    <source>
        <dbReference type="Proteomes" id="UP000616595"/>
    </source>
</evidence>
<protein>
    <submittedName>
        <fullName evidence="4">SDR family NAD(P)-dependent oxidoreductase</fullName>
    </submittedName>
</protein>
<reference evidence="4" key="2">
    <citation type="submission" date="2020-10" db="EMBL/GenBank/DDBJ databases">
        <title>Comparative genomics of the Acetobacterium genus.</title>
        <authorList>
            <person name="Marshall C."/>
            <person name="May H."/>
            <person name="Norman S."/>
        </authorList>
    </citation>
    <scope>NUCLEOTIDE SEQUENCE</scope>
    <source>
        <strain evidence="4">DER-2019</strain>
    </source>
</reference>
<comment type="caution">
    <text evidence="4">The sequence shown here is derived from an EMBL/GenBank/DDBJ whole genome shotgun (WGS) entry which is preliminary data.</text>
</comment>
<dbReference type="InterPro" id="IPR002347">
    <property type="entry name" value="SDR_fam"/>
</dbReference>
<dbReference type="AlphaFoldDB" id="A0A923HY30"/>
<dbReference type="PANTHER" id="PTHR42879">
    <property type="entry name" value="3-OXOACYL-(ACYL-CARRIER-PROTEIN) REDUCTASE"/>
    <property type="match status" value="1"/>
</dbReference>
<gene>
    <name evidence="4" type="ORF">GH810_07320</name>
</gene>
<keyword evidence="2" id="KW-0443">Lipid metabolism</keyword>
<dbReference type="GO" id="GO:0008202">
    <property type="term" value="P:steroid metabolic process"/>
    <property type="evidence" value="ECO:0007669"/>
    <property type="project" value="UniProtKB-KW"/>
</dbReference>
<evidence type="ECO:0000256" key="3">
    <source>
        <dbReference type="RuleBase" id="RU000363"/>
    </source>
</evidence>
<evidence type="ECO:0000256" key="2">
    <source>
        <dbReference type="ARBA" id="ARBA00023221"/>
    </source>
</evidence>
<dbReference type="Pfam" id="PF00106">
    <property type="entry name" value="adh_short"/>
    <property type="match status" value="2"/>
</dbReference>
<name>A0A923HY30_9FIRM</name>
<proteinExistence type="inferred from homology"/>
<dbReference type="SUPFAM" id="SSF51735">
    <property type="entry name" value="NAD(P)-binding Rossmann-fold domains"/>
    <property type="match status" value="1"/>
</dbReference>
<dbReference type="EMBL" id="WJBD01000007">
    <property type="protein sequence ID" value="MBC3888116.1"/>
    <property type="molecule type" value="Genomic_DNA"/>
</dbReference>
<dbReference type="OrthoDB" id="9803333at2"/>
<sequence length="324" mass="34857">MGILDGKVAIVTGSGQGVGFEIAKALAKEGAKIITNNRKPGSNLLSMEGSTLEITEDERQKLQSCTGDAKTAADYINNNGGTAVPFFGDVKDNDVAKACVKSAIDNFGRIDILINNAASTWNGSIEIMTEKEWHILIDSKLNGSFNMVQHALPYMLEQKYGRIINASSDGWLGLTGLSAYGAACAGIWSFTRAIAQDLAGTGVTANAYTPNAKTRSWVSTVAKCRSQGIPEEALVKAAPESMKYTADVFAAFFAYLASDLATNINGYMFKTAADGQLGVWSEPEVIDDIWTDEIGKPWTMEELIAKVPNMISDEEPRMSTIDLK</sequence>
<keyword evidence="5" id="KW-1185">Reference proteome</keyword>
<dbReference type="RefSeq" id="WP_148567458.1">
    <property type="nucleotide sequence ID" value="NZ_RXYA01000010.1"/>
</dbReference>
<keyword evidence="2" id="KW-0753">Steroid metabolism</keyword>
<organism evidence="4 5">
    <name type="scientific">Acetobacterium paludosum</name>
    <dbReference type="NCBI Taxonomy" id="52693"/>
    <lineage>
        <taxon>Bacteria</taxon>
        <taxon>Bacillati</taxon>
        <taxon>Bacillota</taxon>
        <taxon>Clostridia</taxon>
        <taxon>Eubacteriales</taxon>
        <taxon>Eubacteriaceae</taxon>
        <taxon>Acetobacterium</taxon>
    </lineage>
</organism>
<accession>A0A923HY30</accession>
<reference evidence="4" key="1">
    <citation type="submission" date="2019-10" db="EMBL/GenBank/DDBJ databases">
        <authorList>
            <person name="Ross D.E."/>
            <person name="Gulliver D."/>
        </authorList>
    </citation>
    <scope>NUCLEOTIDE SEQUENCE</scope>
    <source>
        <strain evidence="4">DER-2019</strain>
    </source>
</reference>
<dbReference type="InterPro" id="IPR036291">
    <property type="entry name" value="NAD(P)-bd_dom_sf"/>
</dbReference>
<dbReference type="PANTHER" id="PTHR42879:SF2">
    <property type="entry name" value="3-OXOACYL-[ACYL-CARRIER-PROTEIN] REDUCTASE FABG"/>
    <property type="match status" value="1"/>
</dbReference>
<dbReference type="PRINTS" id="PR00080">
    <property type="entry name" value="SDRFAMILY"/>
</dbReference>
<dbReference type="InterPro" id="IPR050259">
    <property type="entry name" value="SDR"/>
</dbReference>
<comment type="similarity">
    <text evidence="1 3">Belongs to the short-chain dehydrogenases/reductases (SDR) family.</text>
</comment>